<organism evidence="1 2">
    <name type="scientific">Niabella drilacis (strain DSM 25811 / CCM 8410 / CCUG 62505 / LMG 26954 / E90)</name>
    <dbReference type="NCBI Taxonomy" id="1285928"/>
    <lineage>
        <taxon>Bacteria</taxon>
        <taxon>Pseudomonadati</taxon>
        <taxon>Bacteroidota</taxon>
        <taxon>Chitinophagia</taxon>
        <taxon>Chitinophagales</taxon>
        <taxon>Chitinophagaceae</taxon>
        <taxon>Niabella</taxon>
    </lineage>
</organism>
<dbReference type="CDD" id="cd02219">
    <property type="entry name" value="cupin_YjlB-like"/>
    <property type="match status" value="1"/>
</dbReference>
<gene>
    <name evidence="1" type="ORF">SAMN04487894_10150</name>
</gene>
<protein>
    <submittedName>
        <fullName evidence="1">Uncharacterized protein YjlB</fullName>
    </submittedName>
</protein>
<dbReference type="OrthoDB" id="9791759at2"/>
<proteinExistence type="predicted"/>
<dbReference type="InterPro" id="IPR011051">
    <property type="entry name" value="RmlC_Cupin_sf"/>
</dbReference>
<sequence>MPKKIKPQEWVPWELRRINPDIFYFKEDPQIPSSPLPLLVYRGFFDKEYDACEDWLIKKFRSNKWFPSPALGAFNFTHYYINTHIVLGVCAGEAQWQLGGTLGIITVLEKGDVMVIPAGVALRHLGSGTDLNLAGACSVNVSPELQRRQSGNRVHANRSIANIPTPDNDPILGPGAGLLTIWQPVDSCSR</sequence>
<dbReference type="PANTHER" id="PTHR36448:SF2">
    <property type="entry name" value="CUPIN TYPE-1 DOMAIN-CONTAINING PROTEIN"/>
    <property type="match status" value="1"/>
</dbReference>
<dbReference type="PANTHER" id="PTHR36448">
    <property type="entry name" value="BLR7373 PROTEIN"/>
    <property type="match status" value="1"/>
</dbReference>
<dbReference type="AlphaFoldDB" id="A0A1G6I0N9"/>
<dbReference type="SUPFAM" id="SSF51182">
    <property type="entry name" value="RmlC-like cupins"/>
    <property type="match status" value="1"/>
</dbReference>
<dbReference type="EMBL" id="FMZO01000001">
    <property type="protein sequence ID" value="SDC00024.1"/>
    <property type="molecule type" value="Genomic_DNA"/>
</dbReference>
<evidence type="ECO:0000313" key="2">
    <source>
        <dbReference type="Proteomes" id="UP000198757"/>
    </source>
</evidence>
<dbReference type="InterPro" id="IPR047121">
    <property type="entry name" value="YjiB-like"/>
</dbReference>
<dbReference type="RefSeq" id="WP_143019613.1">
    <property type="nucleotide sequence ID" value="NZ_FMZO01000001.1"/>
</dbReference>
<name>A0A1G6I0N9_NIADE</name>
<keyword evidence="2" id="KW-1185">Reference proteome</keyword>
<dbReference type="Proteomes" id="UP000198757">
    <property type="component" value="Unassembled WGS sequence"/>
</dbReference>
<evidence type="ECO:0000313" key="1">
    <source>
        <dbReference type="EMBL" id="SDC00024.1"/>
    </source>
</evidence>
<accession>A0A1G6I0N9</accession>
<reference evidence="2" key="1">
    <citation type="submission" date="2016-10" db="EMBL/GenBank/DDBJ databases">
        <authorList>
            <person name="Varghese N."/>
            <person name="Submissions S."/>
        </authorList>
    </citation>
    <scope>NUCLEOTIDE SEQUENCE [LARGE SCALE GENOMIC DNA]</scope>
    <source>
        <strain evidence="2">DSM 25811 / CCM 8410 / LMG 26954 / E90</strain>
    </source>
</reference>